<sequence>MSLSPASKPGSTQAVYAVLRRRFAQGEYAPGQRLTEAALAADLQVSRTPVREALGRLLSEGLVVPGSRGVAVAALSKEEAELLFVLRADLEALAAELAATRQALGHLAPAVVDSLDQAVDQVQAAVEAHDVRATAQANLALHRAIGAAAGNPFLEDALHRVWDRIAVTTVANLDDPHWACTITDQHRAIVAGIRAGDAEVARRAAKLHIEAAARAYRPHSEAAK</sequence>
<dbReference type="CDD" id="cd07377">
    <property type="entry name" value="WHTH_GntR"/>
    <property type="match status" value="1"/>
</dbReference>
<comment type="caution">
    <text evidence="5">The sequence shown here is derived from an EMBL/GenBank/DDBJ whole genome shotgun (WGS) entry which is preliminary data.</text>
</comment>
<dbReference type="InterPro" id="IPR036390">
    <property type="entry name" value="WH_DNA-bd_sf"/>
</dbReference>
<proteinExistence type="predicted"/>
<dbReference type="EMBL" id="BAAARW010000027">
    <property type="protein sequence ID" value="GAA2444282.1"/>
    <property type="molecule type" value="Genomic_DNA"/>
</dbReference>
<dbReference type="Gene3D" id="1.10.10.10">
    <property type="entry name" value="Winged helix-like DNA-binding domain superfamily/Winged helix DNA-binding domain"/>
    <property type="match status" value="1"/>
</dbReference>
<dbReference type="InterPro" id="IPR008920">
    <property type="entry name" value="TF_FadR/GntR_C"/>
</dbReference>
<dbReference type="Gene3D" id="1.20.120.530">
    <property type="entry name" value="GntR ligand-binding domain-like"/>
    <property type="match status" value="1"/>
</dbReference>
<keyword evidence="1" id="KW-0805">Transcription regulation</keyword>
<evidence type="ECO:0000313" key="5">
    <source>
        <dbReference type="EMBL" id="GAA2444282.1"/>
    </source>
</evidence>
<dbReference type="InterPro" id="IPR011711">
    <property type="entry name" value="GntR_C"/>
</dbReference>
<dbReference type="PROSITE" id="PS50949">
    <property type="entry name" value="HTH_GNTR"/>
    <property type="match status" value="1"/>
</dbReference>
<reference evidence="5 6" key="1">
    <citation type="journal article" date="2019" name="Int. J. Syst. Evol. Microbiol.">
        <title>The Global Catalogue of Microorganisms (GCM) 10K type strain sequencing project: providing services to taxonomists for standard genome sequencing and annotation.</title>
        <authorList>
            <consortium name="The Broad Institute Genomics Platform"/>
            <consortium name="The Broad Institute Genome Sequencing Center for Infectious Disease"/>
            <person name="Wu L."/>
            <person name="Ma J."/>
        </authorList>
    </citation>
    <scope>NUCLEOTIDE SEQUENCE [LARGE SCALE GENOMIC DNA]</scope>
    <source>
        <strain evidence="5 6">JCM 3325</strain>
    </source>
</reference>
<dbReference type="SMART" id="SM00895">
    <property type="entry name" value="FCD"/>
    <property type="match status" value="1"/>
</dbReference>
<keyword evidence="2" id="KW-0238">DNA-binding</keyword>
<dbReference type="SUPFAM" id="SSF46785">
    <property type="entry name" value="Winged helix' DNA-binding domain"/>
    <property type="match status" value="1"/>
</dbReference>
<evidence type="ECO:0000256" key="3">
    <source>
        <dbReference type="ARBA" id="ARBA00023163"/>
    </source>
</evidence>
<evidence type="ECO:0000256" key="1">
    <source>
        <dbReference type="ARBA" id="ARBA00023015"/>
    </source>
</evidence>
<keyword evidence="3" id="KW-0804">Transcription</keyword>
<protein>
    <submittedName>
        <fullName evidence="5">GntR family transcriptional regulator</fullName>
    </submittedName>
</protein>
<dbReference type="SUPFAM" id="SSF48008">
    <property type="entry name" value="GntR ligand-binding domain-like"/>
    <property type="match status" value="1"/>
</dbReference>
<dbReference type="PANTHER" id="PTHR43537">
    <property type="entry name" value="TRANSCRIPTIONAL REGULATOR, GNTR FAMILY"/>
    <property type="match status" value="1"/>
</dbReference>
<evidence type="ECO:0000256" key="2">
    <source>
        <dbReference type="ARBA" id="ARBA00023125"/>
    </source>
</evidence>
<dbReference type="RefSeq" id="WP_344595040.1">
    <property type="nucleotide sequence ID" value="NZ_BAAARW010000027.1"/>
</dbReference>
<dbReference type="Pfam" id="PF07729">
    <property type="entry name" value="FCD"/>
    <property type="match status" value="1"/>
</dbReference>
<dbReference type="PRINTS" id="PR00035">
    <property type="entry name" value="HTHGNTR"/>
</dbReference>
<dbReference type="InterPro" id="IPR000524">
    <property type="entry name" value="Tscrpt_reg_HTH_GntR"/>
</dbReference>
<evidence type="ECO:0000313" key="6">
    <source>
        <dbReference type="Proteomes" id="UP001501231"/>
    </source>
</evidence>
<dbReference type="Pfam" id="PF00392">
    <property type="entry name" value="GntR"/>
    <property type="match status" value="1"/>
</dbReference>
<evidence type="ECO:0000259" key="4">
    <source>
        <dbReference type="PROSITE" id="PS50949"/>
    </source>
</evidence>
<dbReference type="InterPro" id="IPR036388">
    <property type="entry name" value="WH-like_DNA-bd_sf"/>
</dbReference>
<gene>
    <name evidence="5" type="ORF">GCM10010191_71250</name>
</gene>
<dbReference type="PANTHER" id="PTHR43537:SF24">
    <property type="entry name" value="GLUCONATE OPERON TRANSCRIPTIONAL REPRESSOR"/>
    <property type="match status" value="1"/>
</dbReference>
<name>A0ABN3JZK7_9ACTN</name>
<accession>A0ABN3JZK7</accession>
<dbReference type="Proteomes" id="UP001501231">
    <property type="component" value="Unassembled WGS sequence"/>
</dbReference>
<keyword evidence="6" id="KW-1185">Reference proteome</keyword>
<organism evidence="5 6">
    <name type="scientific">Actinomadura vinacea</name>
    <dbReference type="NCBI Taxonomy" id="115336"/>
    <lineage>
        <taxon>Bacteria</taxon>
        <taxon>Bacillati</taxon>
        <taxon>Actinomycetota</taxon>
        <taxon>Actinomycetes</taxon>
        <taxon>Streptosporangiales</taxon>
        <taxon>Thermomonosporaceae</taxon>
        <taxon>Actinomadura</taxon>
    </lineage>
</organism>
<dbReference type="SMART" id="SM00345">
    <property type="entry name" value="HTH_GNTR"/>
    <property type="match status" value="1"/>
</dbReference>
<feature type="domain" description="HTH gntR-type" evidence="4">
    <location>
        <begin position="9"/>
        <end position="75"/>
    </location>
</feature>